<accession>A0A0W0ZWH7</accession>
<evidence type="ECO:0000313" key="3">
    <source>
        <dbReference type="Proteomes" id="UP000054693"/>
    </source>
</evidence>
<gene>
    <name evidence="2" type="ORF">Ltuc_1285</name>
</gene>
<evidence type="ECO:0000256" key="1">
    <source>
        <dbReference type="SAM" id="MobiDB-lite"/>
    </source>
</evidence>
<dbReference type="EMBL" id="LNZA01000001">
    <property type="protein sequence ID" value="KTD73438.1"/>
    <property type="molecule type" value="Genomic_DNA"/>
</dbReference>
<evidence type="ECO:0000313" key="2">
    <source>
        <dbReference type="EMBL" id="KTD73438.1"/>
    </source>
</evidence>
<name>A0A0W0ZWH7_9GAMM</name>
<dbReference type="Proteomes" id="UP000054693">
    <property type="component" value="Unassembled WGS sequence"/>
</dbReference>
<protein>
    <submittedName>
        <fullName evidence="2">Uncharacterized protein</fullName>
    </submittedName>
</protein>
<organism evidence="2 3">
    <name type="scientific">Legionella tucsonensis</name>
    <dbReference type="NCBI Taxonomy" id="40335"/>
    <lineage>
        <taxon>Bacteria</taxon>
        <taxon>Pseudomonadati</taxon>
        <taxon>Pseudomonadota</taxon>
        <taxon>Gammaproteobacteria</taxon>
        <taxon>Legionellales</taxon>
        <taxon>Legionellaceae</taxon>
        <taxon>Legionella</taxon>
    </lineage>
</organism>
<feature type="compositionally biased region" description="Polar residues" evidence="1">
    <location>
        <begin position="15"/>
        <end position="26"/>
    </location>
</feature>
<dbReference type="RefSeq" id="WP_058520472.1">
    <property type="nucleotide sequence ID" value="NZ_CAAAIP010000001.1"/>
</dbReference>
<feature type="region of interest" description="Disordered" evidence="1">
    <location>
        <begin position="1"/>
        <end position="28"/>
    </location>
</feature>
<comment type="caution">
    <text evidence="2">The sequence shown here is derived from an EMBL/GenBank/DDBJ whole genome shotgun (WGS) entry which is preliminary data.</text>
</comment>
<proteinExistence type="predicted"/>
<keyword evidence="3" id="KW-1185">Reference proteome</keyword>
<dbReference type="AlphaFoldDB" id="A0A0W0ZWH7"/>
<sequence>MQSKQTKKTPRLFYHNSNKGSSQKLSMNPMIKDSQLPDLLNNDALDRDEKYHLLISYIHNHDAEYLNQNIMVMSHITIEGDEYTPPHWTTIATKRVYCYPDPIIHDTQLTTTLANIIATNELNFSSTQMVTLFRELMTKQVNFATLDQSPYLSLIYPRSGNNPLKSLIVSSLGDYELIKLLHDFISYIENNITHEERFFIINNQDNFEYESMRPAEFLLRLGHEDLALRLYNLGALPTPQGFRFACSSYGTTTHYEEAMRCIHLLMNSLDLDETDLLEGKTSLHKASPKQYEEMLTRILRMLDEDSKLESGHSTLFKTIQKEYVEQYQDKMSISFHDFCQSKANIDHPLIKKYALLRIKQESVGNGFFSVYYRPEPHCLTESKWNLLKKNQKANQLLLDLIELIDNQLAKSSILSLFN</sequence>
<reference evidence="2 3" key="1">
    <citation type="submission" date="2015-11" db="EMBL/GenBank/DDBJ databases">
        <title>Genomic analysis of 38 Legionella species identifies large and diverse effector repertoires.</title>
        <authorList>
            <person name="Burstein D."/>
            <person name="Amaro F."/>
            <person name="Zusman T."/>
            <person name="Lifshitz Z."/>
            <person name="Cohen O."/>
            <person name="Gilbert J.A."/>
            <person name="Pupko T."/>
            <person name="Shuman H.A."/>
            <person name="Segal G."/>
        </authorList>
    </citation>
    <scope>NUCLEOTIDE SEQUENCE [LARGE SCALE GENOMIC DNA]</scope>
    <source>
        <strain evidence="2 3">ATCC 49180</strain>
    </source>
</reference>
<dbReference type="PATRIC" id="fig|40335.7.peg.1365"/>
<feature type="compositionally biased region" description="Basic residues" evidence="1">
    <location>
        <begin position="1"/>
        <end position="10"/>
    </location>
</feature>